<name>C8WZ43_DESRD</name>
<dbReference type="InterPro" id="IPR037022">
    <property type="entry name" value="Formyl_trans_C_sf"/>
</dbReference>
<dbReference type="InterPro" id="IPR002376">
    <property type="entry name" value="Formyl_transf_N"/>
</dbReference>
<evidence type="ECO:0000256" key="1">
    <source>
        <dbReference type="ARBA" id="ARBA00002606"/>
    </source>
</evidence>
<dbReference type="GO" id="GO:0005829">
    <property type="term" value="C:cytosol"/>
    <property type="evidence" value="ECO:0007669"/>
    <property type="project" value="TreeGrafter"/>
</dbReference>
<dbReference type="EC" id="2.1.2.9" evidence="3 8"/>
<sequence length="322" mass="34955">MAETGLTPLRIVFMGTPEFAAVPLSALAAWDQAEIVGVYTQPDRPCGRGRVCRPCAVKEKAQELGIPVFQPQDFKSEASREELHSLKPDVLVVAAYGLILPQTVLDIAPMGAVNIHASLLPKYRGAAPIQRALLHGEPVTGITIMQMEAGLDSGPILLQRALGVGVNDTAADLHDELADLGSRLVIEALAKLRQERIAPVEQDPSLATYAPKLVKTEGVVDWNRPAQEVHNQLRALYPWPGSYFIWHPPDGGEPIRLTVFPGAIGREKKDTETPGQFLGIEDGHLALACVDKIYLVPRIQPAGRKALDPKGFFCGYLSRCAE</sequence>
<comment type="similarity">
    <text evidence="2 8">Belongs to the Fmt family.</text>
</comment>
<dbReference type="EMBL" id="CP001734">
    <property type="protein sequence ID" value="ACV67318.1"/>
    <property type="molecule type" value="Genomic_DNA"/>
</dbReference>
<feature type="domain" description="Formyl transferase N-terminal" evidence="9">
    <location>
        <begin position="10"/>
        <end position="189"/>
    </location>
</feature>
<feature type="binding site" evidence="8">
    <location>
        <begin position="118"/>
        <end position="121"/>
    </location>
    <ligand>
        <name>(6S)-5,6,7,8-tetrahydrofolate</name>
        <dbReference type="ChEBI" id="CHEBI:57453"/>
    </ligand>
</feature>
<dbReference type="InterPro" id="IPR001555">
    <property type="entry name" value="GART_AS"/>
</dbReference>
<dbReference type="InterPro" id="IPR011034">
    <property type="entry name" value="Formyl_transferase-like_C_sf"/>
</dbReference>
<dbReference type="STRING" id="485915.Dret_0016"/>
<dbReference type="PANTHER" id="PTHR11138:SF5">
    <property type="entry name" value="METHIONYL-TRNA FORMYLTRANSFERASE, MITOCHONDRIAL"/>
    <property type="match status" value="1"/>
</dbReference>
<dbReference type="eggNOG" id="COG0223">
    <property type="taxonomic scope" value="Bacteria"/>
</dbReference>
<evidence type="ECO:0000259" key="9">
    <source>
        <dbReference type="Pfam" id="PF00551"/>
    </source>
</evidence>
<evidence type="ECO:0000313" key="12">
    <source>
        <dbReference type="Proteomes" id="UP000001052"/>
    </source>
</evidence>
<dbReference type="InterPro" id="IPR044135">
    <property type="entry name" value="Met-tRNA-FMT_C"/>
</dbReference>
<keyword evidence="6 8" id="KW-0648">Protein biosynthesis</keyword>
<dbReference type="CDD" id="cd08646">
    <property type="entry name" value="FMT_core_Met-tRNA-FMT_N"/>
    <property type="match status" value="1"/>
</dbReference>
<dbReference type="GO" id="GO:0004479">
    <property type="term" value="F:methionyl-tRNA formyltransferase activity"/>
    <property type="evidence" value="ECO:0007669"/>
    <property type="project" value="UniProtKB-UniRule"/>
</dbReference>
<dbReference type="Gene3D" id="3.40.50.170">
    <property type="entry name" value="Formyl transferase, N-terminal domain"/>
    <property type="match status" value="1"/>
</dbReference>
<dbReference type="RefSeq" id="WP_012813867.1">
    <property type="nucleotide sequence ID" value="NC_013223.1"/>
</dbReference>
<dbReference type="SUPFAM" id="SSF53328">
    <property type="entry name" value="Formyltransferase"/>
    <property type="match status" value="1"/>
</dbReference>
<dbReference type="HOGENOM" id="CLU_033347_1_1_7"/>
<dbReference type="NCBIfam" id="TIGR00460">
    <property type="entry name" value="fmt"/>
    <property type="match status" value="1"/>
</dbReference>
<dbReference type="PANTHER" id="PTHR11138">
    <property type="entry name" value="METHIONYL-TRNA FORMYLTRANSFERASE"/>
    <property type="match status" value="1"/>
</dbReference>
<dbReference type="Pfam" id="PF00551">
    <property type="entry name" value="Formyl_trans_N"/>
    <property type="match status" value="1"/>
</dbReference>
<evidence type="ECO:0000256" key="2">
    <source>
        <dbReference type="ARBA" id="ARBA00010699"/>
    </source>
</evidence>
<reference evidence="12" key="1">
    <citation type="submission" date="2009-09" db="EMBL/GenBank/DDBJ databases">
        <title>The complete chromosome of Desulfohalobium retbaense DSM 5692.</title>
        <authorList>
            <consortium name="US DOE Joint Genome Institute (JGI-PGF)"/>
            <person name="Lucas S."/>
            <person name="Copeland A."/>
            <person name="Lapidus A."/>
            <person name="Glavina del Rio T."/>
            <person name="Dalin E."/>
            <person name="Tice H."/>
            <person name="Bruce D."/>
            <person name="Goodwin L."/>
            <person name="Pitluck S."/>
            <person name="Kyrpides N."/>
            <person name="Mavromatis K."/>
            <person name="Ivanova N."/>
            <person name="Mikhailova N."/>
            <person name="Munk A.C."/>
            <person name="Brettin T."/>
            <person name="Detter J.C."/>
            <person name="Han C."/>
            <person name="Tapia R."/>
            <person name="Larimer F."/>
            <person name="Land M."/>
            <person name="Hauser L."/>
            <person name="Markowitz V."/>
            <person name="Cheng J.-F."/>
            <person name="Hugenholtz P."/>
            <person name="Woyke T."/>
            <person name="Wu D."/>
            <person name="Spring S."/>
            <person name="Klenk H.-P."/>
            <person name="Eisen J.A."/>
        </authorList>
    </citation>
    <scope>NUCLEOTIDE SEQUENCE [LARGE SCALE GENOMIC DNA]</scope>
    <source>
        <strain evidence="12">DSM 5692</strain>
    </source>
</reference>
<dbReference type="OrthoDB" id="9802815at2"/>
<dbReference type="Pfam" id="PF02911">
    <property type="entry name" value="Formyl_trans_C"/>
    <property type="match status" value="1"/>
</dbReference>
<dbReference type="InterPro" id="IPR041711">
    <property type="entry name" value="Met-tRNA-FMT_N"/>
</dbReference>
<evidence type="ECO:0000256" key="6">
    <source>
        <dbReference type="ARBA" id="ARBA00022917"/>
    </source>
</evidence>
<gene>
    <name evidence="8" type="primary">fmt</name>
    <name evidence="11" type="ordered locus">Dret_0016</name>
</gene>
<dbReference type="KEGG" id="drt:Dret_0016"/>
<dbReference type="Proteomes" id="UP000001052">
    <property type="component" value="Chromosome"/>
</dbReference>
<dbReference type="HAMAP" id="MF_00182">
    <property type="entry name" value="Formyl_trans"/>
    <property type="match status" value="1"/>
</dbReference>
<accession>C8WZ43</accession>
<protein>
    <recommendedName>
        <fullName evidence="4 8">Methionyl-tRNA formyltransferase</fullName>
        <ecNumber evidence="3 8">2.1.2.9</ecNumber>
    </recommendedName>
</protein>
<dbReference type="AlphaFoldDB" id="C8WZ43"/>
<keyword evidence="5 8" id="KW-0808">Transferase</keyword>
<dbReference type="CDD" id="cd08704">
    <property type="entry name" value="Met_tRNA_FMT_C"/>
    <property type="match status" value="1"/>
</dbReference>
<dbReference type="SUPFAM" id="SSF50486">
    <property type="entry name" value="FMT C-terminal domain-like"/>
    <property type="match status" value="1"/>
</dbReference>
<evidence type="ECO:0000313" key="11">
    <source>
        <dbReference type="EMBL" id="ACV67318.1"/>
    </source>
</evidence>
<comment type="catalytic activity">
    <reaction evidence="7 8">
        <text>L-methionyl-tRNA(fMet) + (6R)-10-formyltetrahydrofolate = N-formyl-L-methionyl-tRNA(fMet) + (6S)-5,6,7,8-tetrahydrofolate + H(+)</text>
        <dbReference type="Rhea" id="RHEA:24380"/>
        <dbReference type="Rhea" id="RHEA-COMP:9952"/>
        <dbReference type="Rhea" id="RHEA-COMP:9953"/>
        <dbReference type="ChEBI" id="CHEBI:15378"/>
        <dbReference type="ChEBI" id="CHEBI:57453"/>
        <dbReference type="ChEBI" id="CHEBI:78530"/>
        <dbReference type="ChEBI" id="CHEBI:78844"/>
        <dbReference type="ChEBI" id="CHEBI:195366"/>
        <dbReference type="EC" id="2.1.2.9"/>
    </reaction>
</comment>
<dbReference type="InterPro" id="IPR036477">
    <property type="entry name" value="Formyl_transf_N_sf"/>
</dbReference>
<proteinExistence type="inferred from homology"/>
<evidence type="ECO:0000256" key="8">
    <source>
        <dbReference type="HAMAP-Rule" id="MF_00182"/>
    </source>
</evidence>
<dbReference type="Gene3D" id="3.10.25.10">
    <property type="entry name" value="Formyl transferase, C-terminal domain"/>
    <property type="match status" value="1"/>
</dbReference>
<dbReference type="InterPro" id="IPR005793">
    <property type="entry name" value="Formyl_trans_C"/>
</dbReference>
<feature type="domain" description="Formyl transferase C-terminal" evidence="10">
    <location>
        <begin position="212"/>
        <end position="316"/>
    </location>
</feature>
<reference evidence="11 12" key="2">
    <citation type="journal article" date="2010" name="Stand. Genomic Sci.">
        <title>Complete genome sequence of Desulfohalobium retbaense type strain (HR(100)).</title>
        <authorList>
            <person name="Spring S."/>
            <person name="Nolan M."/>
            <person name="Lapidus A."/>
            <person name="Glavina Del Rio T."/>
            <person name="Copeland A."/>
            <person name="Tice H."/>
            <person name="Cheng J.F."/>
            <person name="Lucas S."/>
            <person name="Land M."/>
            <person name="Chen F."/>
            <person name="Bruce D."/>
            <person name="Goodwin L."/>
            <person name="Pitluck S."/>
            <person name="Ivanova N."/>
            <person name="Mavromatis K."/>
            <person name="Mikhailova N."/>
            <person name="Pati A."/>
            <person name="Chen A."/>
            <person name="Palaniappan K."/>
            <person name="Hauser L."/>
            <person name="Chang Y.J."/>
            <person name="Jeffries C.D."/>
            <person name="Munk C."/>
            <person name="Kiss H."/>
            <person name="Chain P."/>
            <person name="Han C."/>
            <person name="Brettin T."/>
            <person name="Detter J.C."/>
            <person name="Schuler E."/>
            <person name="Goker M."/>
            <person name="Rohde M."/>
            <person name="Bristow J."/>
            <person name="Eisen J.A."/>
            <person name="Markowitz V."/>
            <person name="Hugenholtz P."/>
            <person name="Kyrpides N.C."/>
            <person name="Klenk H.P."/>
        </authorList>
    </citation>
    <scope>NUCLEOTIDE SEQUENCE [LARGE SCALE GENOMIC DNA]</scope>
    <source>
        <strain evidence="11 12">DSM 5692</strain>
    </source>
</reference>
<organism evidence="11 12">
    <name type="scientific">Desulfohalobium retbaense (strain ATCC 49708 / DSM 5692 / JCM 16813 / HR100)</name>
    <dbReference type="NCBI Taxonomy" id="485915"/>
    <lineage>
        <taxon>Bacteria</taxon>
        <taxon>Pseudomonadati</taxon>
        <taxon>Thermodesulfobacteriota</taxon>
        <taxon>Desulfovibrionia</taxon>
        <taxon>Desulfovibrionales</taxon>
        <taxon>Desulfohalobiaceae</taxon>
        <taxon>Desulfohalobium</taxon>
    </lineage>
</organism>
<dbReference type="InterPro" id="IPR005794">
    <property type="entry name" value="Fmt"/>
</dbReference>
<comment type="function">
    <text evidence="1 8">Attaches a formyl group to the free amino group of methionyl-tRNA(fMet). The formyl group appears to play a dual role in the initiator identity of N-formylmethionyl-tRNA by promoting its recognition by IF2 and preventing the misappropriation of this tRNA by the elongation apparatus.</text>
</comment>
<evidence type="ECO:0000256" key="4">
    <source>
        <dbReference type="ARBA" id="ARBA00016014"/>
    </source>
</evidence>
<evidence type="ECO:0000256" key="7">
    <source>
        <dbReference type="ARBA" id="ARBA00048558"/>
    </source>
</evidence>
<evidence type="ECO:0000256" key="3">
    <source>
        <dbReference type="ARBA" id="ARBA00012261"/>
    </source>
</evidence>
<evidence type="ECO:0000259" key="10">
    <source>
        <dbReference type="Pfam" id="PF02911"/>
    </source>
</evidence>
<dbReference type="PROSITE" id="PS00373">
    <property type="entry name" value="GART"/>
    <property type="match status" value="1"/>
</dbReference>
<evidence type="ECO:0000256" key="5">
    <source>
        <dbReference type="ARBA" id="ARBA00022679"/>
    </source>
</evidence>
<keyword evidence="12" id="KW-1185">Reference proteome</keyword>